<gene>
    <name evidence="2" type="ORF">FSW04_15130</name>
</gene>
<keyword evidence="1" id="KW-0472">Membrane</keyword>
<evidence type="ECO:0000256" key="1">
    <source>
        <dbReference type="SAM" id="Phobius"/>
    </source>
</evidence>
<sequence length="139" mass="14800">MKAKDAPPIDGLVVSGLTELALGALTGWPMAVAVSRPHDLPRLGIRSGARLRQWHLDLIMLGSLTAAAPRLVPNPPRAVALPLAVGAWVNANAFGVLAFRPELKDHPVYKAGVGASFVSASWGFTGLAAVAWKRWWHGR</sequence>
<organism evidence="2 3">
    <name type="scientific">Baekduia soli</name>
    <dbReference type="NCBI Taxonomy" id="496014"/>
    <lineage>
        <taxon>Bacteria</taxon>
        <taxon>Bacillati</taxon>
        <taxon>Actinomycetota</taxon>
        <taxon>Thermoleophilia</taxon>
        <taxon>Solirubrobacterales</taxon>
        <taxon>Baekduiaceae</taxon>
        <taxon>Baekduia</taxon>
    </lineage>
</organism>
<keyword evidence="1" id="KW-1133">Transmembrane helix</keyword>
<proteinExistence type="predicted"/>
<dbReference type="AlphaFoldDB" id="A0A5B8U6P9"/>
<feature type="transmembrane region" description="Helical" evidence="1">
    <location>
        <begin position="12"/>
        <end position="34"/>
    </location>
</feature>
<feature type="transmembrane region" description="Helical" evidence="1">
    <location>
        <begin position="78"/>
        <end position="99"/>
    </location>
</feature>
<keyword evidence="3" id="KW-1185">Reference proteome</keyword>
<keyword evidence="1" id="KW-0812">Transmembrane</keyword>
<feature type="transmembrane region" description="Helical" evidence="1">
    <location>
        <begin position="111"/>
        <end position="132"/>
    </location>
</feature>
<accession>A0A5B8U6P9</accession>
<dbReference type="EMBL" id="CP042430">
    <property type="protein sequence ID" value="QEC48773.1"/>
    <property type="molecule type" value="Genomic_DNA"/>
</dbReference>
<reference evidence="2 3" key="1">
    <citation type="journal article" date="2018" name="J. Microbiol.">
        <title>Baekduia soli gen. nov., sp. nov., a novel bacterium isolated from the soil of Baekdu Mountain and proposal of a novel family name, Baekduiaceae fam. nov.</title>
        <authorList>
            <person name="An D.S."/>
            <person name="Siddiqi M.Z."/>
            <person name="Kim K.H."/>
            <person name="Yu H.S."/>
            <person name="Im W.T."/>
        </authorList>
    </citation>
    <scope>NUCLEOTIDE SEQUENCE [LARGE SCALE GENOMIC DNA]</scope>
    <source>
        <strain evidence="2 3">BR7-21</strain>
    </source>
</reference>
<dbReference type="OrthoDB" id="3684380at2"/>
<protein>
    <submittedName>
        <fullName evidence="2">Uncharacterized protein</fullName>
    </submittedName>
</protein>
<dbReference type="KEGG" id="bsol:FSW04_15130"/>
<dbReference type="RefSeq" id="WP_146920686.1">
    <property type="nucleotide sequence ID" value="NZ_CP042430.1"/>
</dbReference>
<evidence type="ECO:0000313" key="2">
    <source>
        <dbReference type="EMBL" id="QEC48773.1"/>
    </source>
</evidence>
<dbReference type="Proteomes" id="UP000321805">
    <property type="component" value="Chromosome"/>
</dbReference>
<evidence type="ECO:0000313" key="3">
    <source>
        <dbReference type="Proteomes" id="UP000321805"/>
    </source>
</evidence>
<name>A0A5B8U6P9_9ACTN</name>